<evidence type="ECO:0000259" key="7">
    <source>
        <dbReference type="PROSITE" id="PS51388"/>
    </source>
</evidence>
<dbReference type="Pfam" id="PF00350">
    <property type="entry name" value="Dynamin_N"/>
    <property type="match status" value="1"/>
</dbReference>
<dbReference type="InterPro" id="IPR019762">
    <property type="entry name" value="Dynamin_GTPase_CS"/>
</dbReference>
<dbReference type="PANTHER" id="PTHR11566">
    <property type="entry name" value="DYNAMIN"/>
    <property type="match status" value="1"/>
</dbReference>
<dbReference type="GO" id="GO:0005634">
    <property type="term" value="C:nucleus"/>
    <property type="evidence" value="ECO:0007669"/>
    <property type="project" value="TreeGrafter"/>
</dbReference>
<dbReference type="SMART" id="SM00302">
    <property type="entry name" value="GED"/>
    <property type="match status" value="1"/>
</dbReference>
<dbReference type="Pfam" id="PF01031">
    <property type="entry name" value="Dynamin_M"/>
    <property type="match status" value="1"/>
</dbReference>
<feature type="compositionally biased region" description="Polar residues" evidence="6">
    <location>
        <begin position="1"/>
        <end position="11"/>
    </location>
</feature>
<reference evidence="9" key="3">
    <citation type="submission" date="2025-09" db="UniProtKB">
        <authorList>
            <consortium name="Ensembl"/>
        </authorList>
    </citation>
    <scope>IDENTIFICATION</scope>
</reference>
<dbReference type="GO" id="GO:0008017">
    <property type="term" value="F:microtubule binding"/>
    <property type="evidence" value="ECO:0007669"/>
    <property type="project" value="TreeGrafter"/>
</dbReference>
<keyword evidence="3 5" id="KW-0547">Nucleotide-binding</keyword>
<evidence type="ECO:0000259" key="8">
    <source>
        <dbReference type="PROSITE" id="PS51718"/>
    </source>
</evidence>
<evidence type="ECO:0000313" key="10">
    <source>
        <dbReference type="Proteomes" id="UP000694395"/>
    </source>
</evidence>
<dbReference type="GO" id="GO:0003924">
    <property type="term" value="F:GTPase activity"/>
    <property type="evidence" value="ECO:0007669"/>
    <property type="project" value="InterPro"/>
</dbReference>
<dbReference type="InterPro" id="IPR020850">
    <property type="entry name" value="GED_dom"/>
</dbReference>
<feature type="region of interest" description="Disordered" evidence="6">
    <location>
        <begin position="1"/>
        <end position="25"/>
    </location>
</feature>
<dbReference type="AlphaFoldDB" id="A0A8K9WT66"/>
<evidence type="ECO:0000313" key="9">
    <source>
        <dbReference type="Ensembl" id="ENSOMYP00000122496.1"/>
    </source>
</evidence>
<gene>
    <name evidence="9" type="primary">LOC110536470</name>
</gene>
<dbReference type="Gene3D" id="1.20.120.1240">
    <property type="entry name" value="Dynamin, middle domain"/>
    <property type="match status" value="2"/>
</dbReference>
<dbReference type="PROSITE" id="PS51388">
    <property type="entry name" value="GED"/>
    <property type="match status" value="1"/>
</dbReference>
<dbReference type="Gene3D" id="3.40.50.300">
    <property type="entry name" value="P-loop containing nucleotide triphosphate hydrolases"/>
    <property type="match status" value="1"/>
</dbReference>
<dbReference type="PROSITE" id="PS00410">
    <property type="entry name" value="G_DYNAMIN_1"/>
    <property type="match status" value="1"/>
</dbReference>
<dbReference type="InterPro" id="IPR003130">
    <property type="entry name" value="GED"/>
</dbReference>
<dbReference type="GO" id="GO:0005886">
    <property type="term" value="C:plasma membrane"/>
    <property type="evidence" value="ECO:0007669"/>
    <property type="project" value="TreeGrafter"/>
</dbReference>
<name>A0A8K9WT66_ONCMY</name>
<dbReference type="GO" id="GO:0005525">
    <property type="term" value="F:GTP binding"/>
    <property type="evidence" value="ECO:0007669"/>
    <property type="project" value="UniProtKB-KW"/>
</dbReference>
<dbReference type="InterPro" id="IPR001401">
    <property type="entry name" value="Dynamin_GTPase"/>
</dbReference>
<evidence type="ECO:0000256" key="2">
    <source>
        <dbReference type="ARBA" id="ARBA00022490"/>
    </source>
</evidence>
<dbReference type="InterPro" id="IPR045063">
    <property type="entry name" value="Dynamin_N"/>
</dbReference>
<dbReference type="InterPro" id="IPR022812">
    <property type="entry name" value="Dynamin"/>
</dbReference>
<comment type="subcellular location">
    <subcellularLocation>
        <location evidence="1">Cytoplasm</location>
    </subcellularLocation>
</comment>
<dbReference type="GO" id="GO:0031623">
    <property type="term" value="P:receptor internalization"/>
    <property type="evidence" value="ECO:0007669"/>
    <property type="project" value="TreeGrafter"/>
</dbReference>
<evidence type="ECO:0000256" key="3">
    <source>
        <dbReference type="ARBA" id="ARBA00022741"/>
    </source>
</evidence>
<dbReference type="Pfam" id="PF02212">
    <property type="entry name" value="GED"/>
    <property type="match status" value="1"/>
</dbReference>
<reference evidence="9" key="1">
    <citation type="submission" date="2020-07" db="EMBL/GenBank/DDBJ databases">
        <title>A long reads based de novo assembly of the rainbow trout Arlee double haploid line genome.</title>
        <authorList>
            <person name="Gao G."/>
            <person name="Palti Y."/>
        </authorList>
    </citation>
    <scope>NUCLEOTIDE SEQUENCE [LARGE SCALE GENOMIC DNA]</scope>
</reference>
<dbReference type="GO" id="GO:0005874">
    <property type="term" value="C:microtubule"/>
    <property type="evidence" value="ECO:0007669"/>
    <property type="project" value="TreeGrafter"/>
</dbReference>
<dbReference type="InterPro" id="IPR030381">
    <property type="entry name" value="G_DYNAMIN_dom"/>
</dbReference>
<dbReference type="SMART" id="SM00053">
    <property type="entry name" value="DYNc"/>
    <property type="match status" value="1"/>
</dbReference>
<dbReference type="Proteomes" id="UP000694395">
    <property type="component" value="Chromosome 11"/>
</dbReference>
<sequence length="630" mass="71394">MSQSAYTETQLNPPPPPPPPKQASNADVEAHFIALNAFSSEPISGQFQDQMAERVRPYIDLIDYLRSIGIEKELPLPSIAVVGDQSSGKSSVLEALSGVALPRGNGIVTRCPLELRLCYVSGVAWKAVISYRDKRINIGDPSEVAGHVKEAQNELAGEGVGICDELISLKIMSSSVCDLTLIDLPGIARVPVQGQPEDIGAQIKRLILKILSKQKTINLVVVPCNVDIATTEALKMAKEVDPEGTRTLAILTKPDLIDRGTEKDVLDIVRNKIIPLNMGYVIVKCRGQKQINDGVTINDAIEEERDFFENHDEFSSLLDEERVTTKCLAARLTQTLVNHIQKSMPQMADQIKQQLWVYQTELTKYEGGPPVDPVGKRKYLIEVIKQFNYKIDQLCRGELKNDENLFINMQNIFAKWFEKLGHSRAGYHKMTQDVVNEFDQKHRGRELPGFNNYTLFESVVQKLVGELKNPAMDTLQKIKAFLRLLREICCFYLIFLKYWIEEQFEMEMQMYTQDEIFARTLTPAQKETPGKTDCSGYDTRSKYPELLNSYFEIVVQRLADQVPMLIRYFILKESARILSSEMLGLLNREDLDEMLKEESEIGRKREALRDKVKRLGLANNKISSLWDQSG</sequence>
<evidence type="ECO:0000256" key="6">
    <source>
        <dbReference type="SAM" id="MobiDB-lite"/>
    </source>
</evidence>
<reference evidence="9" key="2">
    <citation type="submission" date="2025-08" db="UniProtKB">
        <authorList>
            <consortium name="Ensembl"/>
        </authorList>
    </citation>
    <scope>IDENTIFICATION</scope>
</reference>
<dbReference type="GO" id="GO:0098793">
    <property type="term" value="C:presynapse"/>
    <property type="evidence" value="ECO:0007669"/>
    <property type="project" value="GOC"/>
</dbReference>
<dbReference type="InterPro" id="IPR000375">
    <property type="entry name" value="Dynamin_stalk"/>
</dbReference>
<feature type="domain" description="GED" evidence="7">
    <location>
        <begin position="540"/>
        <end position="630"/>
    </location>
</feature>
<keyword evidence="4 5" id="KW-0342">GTP-binding</keyword>
<dbReference type="SUPFAM" id="SSF52540">
    <property type="entry name" value="P-loop containing nucleoside triphosphate hydrolases"/>
    <property type="match status" value="1"/>
</dbReference>
<dbReference type="PROSITE" id="PS51718">
    <property type="entry name" value="G_DYNAMIN_2"/>
    <property type="match status" value="1"/>
</dbReference>
<feature type="domain" description="Dynamin-type G" evidence="8">
    <location>
        <begin position="73"/>
        <end position="345"/>
    </location>
</feature>
<proteinExistence type="inferred from homology"/>
<keyword evidence="2" id="KW-0963">Cytoplasm</keyword>
<dbReference type="PANTHER" id="PTHR11566:SF225">
    <property type="entry name" value="INTERFERON-INDUCED GTP-BINDING PROTEIN MX-RELATED"/>
    <property type="match status" value="1"/>
</dbReference>
<organism evidence="9 10">
    <name type="scientific">Oncorhynchus mykiss</name>
    <name type="common">Rainbow trout</name>
    <name type="synonym">Salmo gairdneri</name>
    <dbReference type="NCBI Taxonomy" id="8022"/>
    <lineage>
        <taxon>Eukaryota</taxon>
        <taxon>Metazoa</taxon>
        <taxon>Chordata</taxon>
        <taxon>Craniata</taxon>
        <taxon>Vertebrata</taxon>
        <taxon>Euteleostomi</taxon>
        <taxon>Actinopterygii</taxon>
        <taxon>Neopterygii</taxon>
        <taxon>Teleostei</taxon>
        <taxon>Protacanthopterygii</taxon>
        <taxon>Salmoniformes</taxon>
        <taxon>Salmonidae</taxon>
        <taxon>Salmoninae</taxon>
        <taxon>Oncorhynchus</taxon>
    </lineage>
</organism>
<comment type="similarity">
    <text evidence="5">Belongs to the TRAFAC class dynamin-like GTPase superfamily. Dynamin/Fzo/YdjA family.</text>
</comment>
<dbReference type="GO" id="GO:0005737">
    <property type="term" value="C:cytoplasm"/>
    <property type="evidence" value="ECO:0007669"/>
    <property type="project" value="UniProtKB-SubCell"/>
</dbReference>
<dbReference type="GO" id="GO:0051607">
    <property type="term" value="P:defense response to virus"/>
    <property type="evidence" value="ECO:0007669"/>
    <property type="project" value="TreeGrafter"/>
</dbReference>
<keyword evidence="10" id="KW-1185">Reference proteome</keyword>
<dbReference type="GeneTree" id="ENSGT00940000164201"/>
<accession>A0A8K9WT66</accession>
<dbReference type="PRINTS" id="PR00195">
    <property type="entry name" value="DYNAMIN"/>
</dbReference>
<dbReference type="InterPro" id="IPR027417">
    <property type="entry name" value="P-loop_NTPase"/>
</dbReference>
<dbReference type="GO" id="GO:0016185">
    <property type="term" value="P:synaptic vesicle budding from presynaptic endocytic zone membrane"/>
    <property type="evidence" value="ECO:0007669"/>
    <property type="project" value="TreeGrafter"/>
</dbReference>
<protein>
    <submittedName>
        <fullName evidence="9">Uncharacterized protein</fullName>
    </submittedName>
</protein>
<dbReference type="FunFam" id="3.40.50.300:FF:000621">
    <property type="entry name" value="Interferon-induced GTP-binding protein Mx1"/>
    <property type="match status" value="1"/>
</dbReference>
<dbReference type="Ensembl" id="ENSOMYT00000124426.1">
    <property type="protein sequence ID" value="ENSOMYP00000122496.1"/>
    <property type="gene ID" value="ENSOMYG00000033067.2"/>
</dbReference>
<evidence type="ECO:0000256" key="5">
    <source>
        <dbReference type="RuleBase" id="RU003932"/>
    </source>
</evidence>
<dbReference type="CDD" id="cd08771">
    <property type="entry name" value="DLP_1"/>
    <property type="match status" value="1"/>
</dbReference>
<evidence type="ECO:0000256" key="1">
    <source>
        <dbReference type="ARBA" id="ARBA00004496"/>
    </source>
</evidence>
<feature type="compositionally biased region" description="Pro residues" evidence="6">
    <location>
        <begin position="12"/>
        <end position="21"/>
    </location>
</feature>
<evidence type="ECO:0000256" key="4">
    <source>
        <dbReference type="ARBA" id="ARBA00023134"/>
    </source>
</evidence>